<name>A0A2K3MSE0_TRIPR</name>
<reference evidence="3 4" key="2">
    <citation type="journal article" date="2017" name="Front. Plant Sci.">
        <title>Gene Classification and Mining of Molecular Markers Useful in Red Clover (Trifolium pratense) Breeding.</title>
        <authorList>
            <person name="Istvanek J."/>
            <person name="Dluhosova J."/>
            <person name="Dluhos P."/>
            <person name="Patkova L."/>
            <person name="Nedelnik J."/>
            <person name="Repkova J."/>
        </authorList>
    </citation>
    <scope>NUCLEOTIDE SEQUENCE [LARGE SCALE GENOMIC DNA]</scope>
    <source>
        <strain evidence="4">cv. Tatra</strain>
        <tissue evidence="3">Young leaves</tissue>
    </source>
</reference>
<evidence type="ECO:0000313" key="3">
    <source>
        <dbReference type="EMBL" id="PNX93723.1"/>
    </source>
</evidence>
<comment type="caution">
    <text evidence="3">The sequence shown here is derived from an EMBL/GenBank/DDBJ whole genome shotgun (WGS) entry which is preliminary data.</text>
</comment>
<dbReference type="Proteomes" id="UP000236291">
    <property type="component" value="Unassembled WGS sequence"/>
</dbReference>
<reference evidence="3 4" key="1">
    <citation type="journal article" date="2014" name="Am. J. Bot.">
        <title>Genome assembly and annotation for red clover (Trifolium pratense; Fabaceae).</title>
        <authorList>
            <person name="Istvanek J."/>
            <person name="Jaros M."/>
            <person name="Krenek A."/>
            <person name="Repkova J."/>
        </authorList>
    </citation>
    <scope>NUCLEOTIDE SEQUENCE [LARGE SCALE GENOMIC DNA]</scope>
    <source>
        <strain evidence="4">cv. Tatra</strain>
        <tissue evidence="3">Young leaves</tissue>
    </source>
</reference>
<evidence type="ECO:0000256" key="2">
    <source>
        <dbReference type="SAM" id="MobiDB-lite"/>
    </source>
</evidence>
<organism evidence="3 4">
    <name type="scientific">Trifolium pratense</name>
    <name type="common">Red clover</name>
    <dbReference type="NCBI Taxonomy" id="57577"/>
    <lineage>
        <taxon>Eukaryota</taxon>
        <taxon>Viridiplantae</taxon>
        <taxon>Streptophyta</taxon>
        <taxon>Embryophyta</taxon>
        <taxon>Tracheophyta</taxon>
        <taxon>Spermatophyta</taxon>
        <taxon>Magnoliopsida</taxon>
        <taxon>eudicotyledons</taxon>
        <taxon>Gunneridae</taxon>
        <taxon>Pentapetalae</taxon>
        <taxon>rosids</taxon>
        <taxon>fabids</taxon>
        <taxon>Fabales</taxon>
        <taxon>Fabaceae</taxon>
        <taxon>Papilionoideae</taxon>
        <taxon>50 kb inversion clade</taxon>
        <taxon>NPAAA clade</taxon>
        <taxon>Hologalegina</taxon>
        <taxon>IRL clade</taxon>
        <taxon>Trifolieae</taxon>
        <taxon>Trifolium</taxon>
    </lineage>
</organism>
<dbReference type="EMBL" id="ASHM01011772">
    <property type="protein sequence ID" value="PNX93723.1"/>
    <property type="molecule type" value="Genomic_DNA"/>
</dbReference>
<protein>
    <submittedName>
        <fullName evidence="3">Nuclear-pore anchor-like protein</fullName>
    </submittedName>
</protein>
<feature type="region of interest" description="Disordered" evidence="2">
    <location>
        <begin position="1"/>
        <end position="58"/>
    </location>
</feature>
<feature type="compositionally biased region" description="Polar residues" evidence="2">
    <location>
        <begin position="35"/>
        <end position="52"/>
    </location>
</feature>
<dbReference type="AlphaFoldDB" id="A0A2K3MSE0"/>
<proteinExistence type="predicted"/>
<dbReference type="STRING" id="57577.A0A2K3MSE0"/>
<sequence>GDVSSTPTERPNRNEEEEKDIHSSTPLYLELHPEGTSNFNSPTKVSQITTTKENQEPKTQWVKHLEDELVKSREEIFAIQSERDEWKKRANFARERFQSFKEESEKHLSALRNENELISNAEKKACNVIHSLQLQIAAQENIAEKRRLEEHIQMVESECAMLKKELQEEHKHVQYLSLEYNKSHETTLIAIREVEAVKQELLEEREHVKRVKENFIRDVTVAESRAIFAEAKFSDLQRKIKLTDHKVLVKTDSLGKPSMACTICLTNEKDMAFGCGHMYAVKVSKLFLAVVYVGNCLENVEKLKSAVFRVSGEKPVPQAKISAGKGARFCFRASGGNLVPQAKNCAGL</sequence>
<evidence type="ECO:0000256" key="1">
    <source>
        <dbReference type="SAM" id="Coils"/>
    </source>
</evidence>
<feature type="non-terminal residue" evidence="3">
    <location>
        <position position="1"/>
    </location>
</feature>
<accession>A0A2K3MSE0</accession>
<feature type="compositionally biased region" description="Basic and acidic residues" evidence="2">
    <location>
        <begin position="10"/>
        <end position="22"/>
    </location>
</feature>
<feature type="coiled-coil region" evidence="1">
    <location>
        <begin position="62"/>
        <end position="218"/>
    </location>
</feature>
<gene>
    <name evidence="3" type="ORF">L195_g016881</name>
</gene>
<evidence type="ECO:0000313" key="4">
    <source>
        <dbReference type="Proteomes" id="UP000236291"/>
    </source>
</evidence>
<keyword evidence="1" id="KW-0175">Coiled coil</keyword>